<dbReference type="Proteomes" id="UP001154322">
    <property type="component" value="Unassembled WGS sequence"/>
</dbReference>
<dbReference type="EMBL" id="CALYLO010000010">
    <property type="protein sequence ID" value="CAH8248463.1"/>
    <property type="molecule type" value="Genomic_DNA"/>
</dbReference>
<comment type="caution">
    <text evidence="1">The sequence shown here is derived from an EMBL/GenBank/DDBJ whole genome shotgun (WGS) entry which is preliminary data.</text>
</comment>
<keyword evidence="2" id="KW-1185">Reference proteome</keyword>
<name>A0ABM9G9K9_9BACL</name>
<proteinExistence type="predicted"/>
<sequence>MTERKRKPKDYGDSTSITISRSYEDWLTGERREVTEQHLELLNMALERKALFHLVMSGLDRVMDGLPPTPLLRKDLERQLNMGINFMKSQLSNYITEQMKKEAGRGE</sequence>
<protein>
    <submittedName>
        <fullName evidence="1">Uncharacterized protein</fullName>
    </submittedName>
</protein>
<evidence type="ECO:0000313" key="2">
    <source>
        <dbReference type="Proteomes" id="UP001154322"/>
    </source>
</evidence>
<reference evidence="1" key="1">
    <citation type="submission" date="2022-06" db="EMBL/GenBank/DDBJ databases">
        <authorList>
            <person name="Dietemann V."/>
            <person name="Ory F."/>
            <person name="Dainat B."/>
            <person name="Oberhansli S."/>
        </authorList>
    </citation>
    <scope>NUCLEOTIDE SEQUENCE</scope>
    <source>
        <strain evidence="1">Ena-SAMPLE-TAB-26-04-2022-14:26:32:270-5432</strain>
    </source>
</reference>
<evidence type="ECO:0000313" key="1">
    <source>
        <dbReference type="EMBL" id="CAH8248463.1"/>
    </source>
</evidence>
<organism evidence="1 2">
    <name type="scientific">Paenibacillus melissococcoides</name>
    <dbReference type="NCBI Taxonomy" id="2912268"/>
    <lineage>
        <taxon>Bacteria</taxon>
        <taxon>Bacillati</taxon>
        <taxon>Bacillota</taxon>
        <taxon>Bacilli</taxon>
        <taxon>Bacillales</taxon>
        <taxon>Paenibacillaceae</taxon>
        <taxon>Paenibacillus</taxon>
    </lineage>
</organism>
<accession>A0ABM9G9K9</accession>
<gene>
    <name evidence="1" type="ORF">WJ0W_007131</name>
</gene>
<dbReference type="RefSeq" id="WP_261945476.1">
    <property type="nucleotide sequence ID" value="NZ_CALYLO010000010.1"/>
</dbReference>